<feature type="compositionally biased region" description="Basic and acidic residues" evidence="1">
    <location>
        <begin position="348"/>
        <end position="361"/>
    </location>
</feature>
<feature type="compositionally biased region" description="Polar residues" evidence="1">
    <location>
        <begin position="779"/>
        <end position="793"/>
    </location>
</feature>
<protein>
    <recommendedName>
        <fullName evidence="4">ADF-H domain-containing protein</fullName>
    </recommendedName>
</protein>
<evidence type="ECO:0000313" key="2">
    <source>
        <dbReference type="EMBL" id="RKU48104.1"/>
    </source>
</evidence>
<keyword evidence="3" id="KW-1185">Reference proteome</keyword>
<feature type="compositionally biased region" description="Polar residues" evidence="1">
    <location>
        <begin position="409"/>
        <end position="420"/>
    </location>
</feature>
<feature type="region of interest" description="Disordered" evidence="1">
    <location>
        <begin position="127"/>
        <end position="146"/>
    </location>
</feature>
<feature type="compositionally biased region" description="Polar residues" evidence="1">
    <location>
        <begin position="843"/>
        <end position="853"/>
    </location>
</feature>
<feature type="compositionally biased region" description="Basic and acidic residues" evidence="1">
    <location>
        <begin position="916"/>
        <end position="930"/>
    </location>
</feature>
<dbReference type="OrthoDB" id="74412at2759"/>
<dbReference type="InterPro" id="IPR029006">
    <property type="entry name" value="ADF-H/Gelsolin-like_dom_sf"/>
</dbReference>
<feature type="region of interest" description="Disordered" evidence="1">
    <location>
        <begin position="404"/>
        <end position="513"/>
    </location>
</feature>
<feature type="compositionally biased region" description="Low complexity" evidence="1">
    <location>
        <begin position="362"/>
        <end position="375"/>
    </location>
</feature>
<feature type="region of interest" description="Disordered" evidence="1">
    <location>
        <begin position="153"/>
        <end position="387"/>
    </location>
</feature>
<dbReference type="STRING" id="177199.A0A420YJQ7"/>
<dbReference type="Proteomes" id="UP000275385">
    <property type="component" value="Unassembled WGS sequence"/>
</dbReference>
<feature type="compositionally biased region" description="Polar residues" evidence="1">
    <location>
        <begin position="279"/>
        <end position="289"/>
    </location>
</feature>
<feature type="compositionally biased region" description="Polar residues" evidence="1">
    <location>
        <begin position="1192"/>
        <end position="1211"/>
    </location>
</feature>
<feature type="compositionally biased region" description="Basic and acidic residues" evidence="1">
    <location>
        <begin position="1095"/>
        <end position="1104"/>
    </location>
</feature>
<feature type="compositionally biased region" description="Basic and acidic residues" evidence="1">
    <location>
        <begin position="1063"/>
        <end position="1082"/>
    </location>
</feature>
<feature type="compositionally biased region" description="Polar residues" evidence="1">
    <location>
        <begin position="197"/>
        <end position="213"/>
    </location>
</feature>
<proteinExistence type="predicted"/>
<feature type="compositionally biased region" description="Basic and acidic residues" evidence="1">
    <location>
        <begin position="321"/>
        <end position="335"/>
    </location>
</feature>
<evidence type="ECO:0008006" key="4">
    <source>
        <dbReference type="Google" id="ProtNLM"/>
    </source>
</evidence>
<evidence type="ECO:0000313" key="3">
    <source>
        <dbReference type="Proteomes" id="UP000275385"/>
    </source>
</evidence>
<feature type="compositionally biased region" description="Polar residues" evidence="1">
    <location>
        <begin position="1107"/>
        <end position="1125"/>
    </location>
</feature>
<feature type="compositionally biased region" description="Low complexity" evidence="1">
    <location>
        <begin position="127"/>
        <end position="143"/>
    </location>
</feature>
<dbReference type="EMBL" id="QVQW01000006">
    <property type="protein sequence ID" value="RKU48104.1"/>
    <property type="molecule type" value="Genomic_DNA"/>
</dbReference>
<feature type="compositionally biased region" description="Basic and acidic residues" evidence="1">
    <location>
        <begin position="752"/>
        <end position="764"/>
    </location>
</feature>
<feature type="compositionally biased region" description="Polar residues" evidence="1">
    <location>
        <begin position="876"/>
        <end position="893"/>
    </location>
</feature>
<comment type="caution">
    <text evidence="2">The sequence shown here is derived from an EMBL/GenBank/DDBJ whole genome shotgun (WGS) entry which is preliminary data.</text>
</comment>
<feature type="region of interest" description="Disordered" evidence="1">
    <location>
        <begin position="717"/>
        <end position="964"/>
    </location>
</feature>
<dbReference type="SUPFAM" id="SSF55753">
    <property type="entry name" value="Actin depolymerizing proteins"/>
    <property type="match status" value="1"/>
</dbReference>
<feature type="region of interest" description="Disordered" evidence="1">
    <location>
        <begin position="637"/>
        <end position="674"/>
    </location>
</feature>
<reference evidence="2 3" key="1">
    <citation type="submission" date="2018-08" db="EMBL/GenBank/DDBJ databases">
        <title>Draft genome of the lignicolous fungus Coniochaeta pulveracea.</title>
        <authorList>
            <person name="Borstlap C.J."/>
            <person name="De Witt R.N."/>
            <person name="Botha A."/>
            <person name="Volschenk H."/>
        </authorList>
    </citation>
    <scope>NUCLEOTIDE SEQUENCE [LARGE SCALE GENOMIC DNA]</scope>
    <source>
        <strain evidence="2 3">CAB683</strain>
    </source>
</reference>
<dbReference type="Gene3D" id="3.40.20.10">
    <property type="entry name" value="Severin"/>
    <property type="match status" value="1"/>
</dbReference>
<accession>A0A420YJQ7</accession>
<feature type="compositionally biased region" description="Polar residues" evidence="1">
    <location>
        <begin position="336"/>
        <end position="347"/>
    </location>
</feature>
<feature type="region of interest" description="Disordered" evidence="1">
    <location>
        <begin position="1028"/>
        <end position="1223"/>
    </location>
</feature>
<sequence>MSLNGLDDAKVKEAHAAAVAEPGGWFLLKYASRDEVELLGSGSGGIPDIRDGIAQYEEKSPLYGFLRYRRRNVIVKYMPEDCSRLIQARSTVHFNLLCDHFAPFDTAFSIADATELRDTKLSAACSLHASSASTGSNSSSTSSLRRRRLMEIAEEDEEEHREKKRQSVSKEEEILGTSAPGDNPASSVLAPGRPPSVTLNSELAASPEESQFAGTVEPPPFIGAPRPASPSKSFDDAARRNSSQSARYEAYSSSSYYSYKPKVKLGPRPSLEAGGRPRTSGSADNQRPVSSIPAGFKLSWKGSKSSHSQDKIILEEGEIGSIKEKIQEEEPKPSDETSSTPASTHLSESLDSRPVAGDDIKPAVSSAASLKSSLPIMDAPSAKPSFISPEKARLMKAMKLREEKKKLLSAQSVPSTQDSGLSLAGLPTPDLDHESTSHAGAEQEPQLAAGQDEAESVTITDPEFAVGSPVDTLDLTSFDAQTDSHPTSPVASSSDVGAQSTKASSLSESTNETILLDQNQACRREMSGENIEENTFDYDPATGTESGNRVQTTIQIGSHVPNIAQDQAQTSNPIVDHGVIDEASKLDDTKSGGLPVAGITEVSDGSCDENPVSPLSSSASCAATQSSEGHIIADAEALPSSAPSGDVEPVGTQQDAATTTATLPSPGVISTPDSLGCTIPLSKFSTQESRSPTTSTQPFVPQIVTRAPDAQEYYSHRESTVAHTSRPELGEIIERTSEETARPKLRVAPIRTDLELPDTERFQGESDISDDEDLMEELQSATLQQARPMTFSKSPVAPAFPVMSPKKPKPGSSNGNGSVPALSPGRAASNPVHGSLLVPSERPGSSRTVSSGAASYLHKITQQQAVADLKPKTGKIGSSISQRIKALQEQTSSTGGGDVVTKERPSSTFFSVRKGSIREPSRSQSVRERAASALKGVAPSPPDSREPSPETGRLLASRDRSGSMANRLSMFEPLAAVPPSRGRTESIQVKARIIRDPVQPLVSKMSEHRADTGEFSHVDFKQSPLVVNMHDTTSSPEPVFGESSAETLPEGRQSLLQRRWSKGRMEDHSYKDEFENTREPTARPRRRSSLTVVKDFIKDTRDALSGRSPSSDNISMLSPQSTGNLASPPAGTPSSRSPSRPPSSHHNPLFPRRLSINSRRSSIDRQAPHSSHGGLSPSLMTEAGSEMDPACTSASGSDLVSRPDSNGSATALSPGPKNPNRATRFMRRLSNTIVSTTRKNGVAPSTPTVTEENDIQVAPHARQQVITATDTTVASNTQPTIATFMGDVNVQFPDTLLWKRRTMCLDNQGFLILSAVQGVTSAKQMAGAMKRYHMSQFRQPYLPDMDVQELPNSIVLDFMDGSGIQLACEDRAGQLNTLHMLQTAHQTHNSFSV</sequence>
<name>A0A420YJQ7_9PEZI</name>
<evidence type="ECO:0000256" key="1">
    <source>
        <dbReference type="SAM" id="MobiDB-lite"/>
    </source>
</evidence>
<feature type="compositionally biased region" description="Low complexity" evidence="1">
    <location>
        <begin position="242"/>
        <end position="259"/>
    </location>
</feature>
<feature type="compositionally biased region" description="Acidic residues" evidence="1">
    <location>
        <begin position="767"/>
        <end position="776"/>
    </location>
</feature>
<feature type="compositionally biased region" description="Basic and acidic residues" evidence="1">
    <location>
        <begin position="717"/>
        <end position="742"/>
    </location>
</feature>
<feature type="compositionally biased region" description="Low complexity" evidence="1">
    <location>
        <begin position="1126"/>
        <end position="1160"/>
    </location>
</feature>
<organism evidence="2 3">
    <name type="scientific">Coniochaeta pulveracea</name>
    <dbReference type="NCBI Taxonomy" id="177199"/>
    <lineage>
        <taxon>Eukaryota</taxon>
        <taxon>Fungi</taxon>
        <taxon>Dikarya</taxon>
        <taxon>Ascomycota</taxon>
        <taxon>Pezizomycotina</taxon>
        <taxon>Sordariomycetes</taxon>
        <taxon>Sordariomycetidae</taxon>
        <taxon>Coniochaetales</taxon>
        <taxon>Coniochaetaceae</taxon>
        <taxon>Coniochaeta</taxon>
    </lineage>
</organism>
<feature type="compositionally biased region" description="Polar residues" evidence="1">
    <location>
        <begin position="474"/>
        <end position="513"/>
    </location>
</feature>
<feature type="region of interest" description="Disordered" evidence="1">
    <location>
        <begin position="602"/>
        <end position="621"/>
    </location>
</feature>
<gene>
    <name evidence="2" type="ORF">DL546_008815</name>
</gene>